<sequence>MNILAVEPFYSGSHKAFLKGLREHSRHEVIPVNLSYKGRKWRMHGNSVVLAGMAREVKVNIDLLLVSSMTDLPSFLSLTNPRFSEVPKVMYMHENQFTQPMPEGEERDQTYCYLNYLSMLSADRLIFSSRFHRNDFLQALPEFLEQYPDDKHYYPVDKIADKSIVMYPGLDLKRFDAQPDQRESNEHPVIVWNQRWQFDRNPAMFFRVLNRLNDIDLTFDLILAGDTQHEKPEEFEKAWERYGRHITHFGYVENKESYSRLLHKGDIVVSTATYEFFCVAIMEAIYCGCHPLLPNRLHYPELIPKSLHRPLLHAPVLYDTEDDLFHYLKDLLTQETDPLPKASLQNINRHLDWSHRIDEYDAVFEECSRMRISSALS</sequence>
<evidence type="ECO:0000256" key="1">
    <source>
        <dbReference type="ARBA" id="ARBA00009481"/>
    </source>
</evidence>
<dbReference type="AlphaFoldDB" id="A0A1M5BJE4"/>
<dbReference type="SUPFAM" id="SSF53756">
    <property type="entry name" value="UDP-Glycosyltransferase/glycogen phosphorylase"/>
    <property type="match status" value="1"/>
</dbReference>
<keyword evidence="2" id="KW-0328">Glycosyltransferase</keyword>
<dbReference type="InterPro" id="IPR051862">
    <property type="entry name" value="GT-like_domain_containing_1"/>
</dbReference>
<evidence type="ECO:0000313" key="9">
    <source>
        <dbReference type="EMBL" id="SHF42556.1"/>
    </source>
</evidence>
<comment type="catalytic activity">
    <reaction evidence="6">
        <text>queuosine(34) in tRNA(Asp) + GDP-alpha-D-mannose = O-4''-alpha-D-mannosylqueuosine(34) in tRNA(Asp) + GDP + H(+)</text>
        <dbReference type="Rhea" id="RHEA:12885"/>
        <dbReference type="Rhea" id="RHEA-COMP:18572"/>
        <dbReference type="Rhea" id="RHEA-COMP:18581"/>
        <dbReference type="ChEBI" id="CHEBI:15378"/>
        <dbReference type="ChEBI" id="CHEBI:57527"/>
        <dbReference type="ChEBI" id="CHEBI:58189"/>
        <dbReference type="ChEBI" id="CHEBI:194431"/>
        <dbReference type="ChEBI" id="CHEBI:194442"/>
        <dbReference type="EC" id="2.4.1.110"/>
    </reaction>
    <physiologicalReaction direction="left-to-right" evidence="6">
        <dbReference type="Rhea" id="RHEA:12886"/>
    </physiologicalReaction>
</comment>
<dbReference type="STRING" id="1194090.SAMN05443144_108144"/>
<evidence type="ECO:0000259" key="8">
    <source>
        <dbReference type="Pfam" id="PF12038"/>
    </source>
</evidence>
<evidence type="ECO:0000259" key="7">
    <source>
        <dbReference type="Pfam" id="PF00534"/>
    </source>
</evidence>
<feature type="domain" description="tRNA-queuosine alpha-mannosyltransferase N-terminal" evidence="8">
    <location>
        <begin position="2"/>
        <end position="170"/>
    </location>
</feature>
<comment type="similarity">
    <text evidence="1">Belongs to the glycosyltransferase group 1 family. Glycosyltransferase 4 subfamily.</text>
</comment>
<evidence type="ECO:0000256" key="4">
    <source>
        <dbReference type="ARBA" id="ARBA00044517"/>
    </source>
</evidence>
<evidence type="ECO:0000256" key="6">
    <source>
        <dbReference type="ARBA" id="ARBA00048439"/>
    </source>
</evidence>
<organism evidence="9 10">
    <name type="scientific">Fodinibius roseus</name>
    <dbReference type="NCBI Taxonomy" id="1194090"/>
    <lineage>
        <taxon>Bacteria</taxon>
        <taxon>Pseudomonadati</taxon>
        <taxon>Balneolota</taxon>
        <taxon>Balneolia</taxon>
        <taxon>Balneolales</taxon>
        <taxon>Balneolaceae</taxon>
        <taxon>Fodinibius</taxon>
    </lineage>
</organism>
<evidence type="ECO:0000256" key="3">
    <source>
        <dbReference type="ARBA" id="ARBA00022679"/>
    </source>
</evidence>
<gene>
    <name evidence="9" type="ORF">SAMN05443144_108144</name>
</gene>
<dbReference type="RefSeq" id="WP_073062792.1">
    <property type="nucleotide sequence ID" value="NZ_FQUS01000008.1"/>
</dbReference>
<dbReference type="InterPro" id="IPR001296">
    <property type="entry name" value="Glyco_trans_1"/>
</dbReference>
<accession>A0A1M5BJE4</accession>
<dbReference type="Gene3D" id="3.40.50.2000">
    <property type="entry name" value="Glycogen Phosphorylase B"/>
    <property type="match status" value="1"/>
</dbReference>
<dbReference type="EC" id="2.4.1.110" evidence="4"/>
<name>A0A1M5BJE4_9BACT</name>
<dbReference type="PANTHER" id="PTHR13615">
    <property type="entry name" value="GLYCOSYLTRANSFERASE-LIKE 1"/>
    <property type="match status" value="1"/>
</dbReference>
<feature type="domain" description="Glycosyl transferase family 1" evidence="7">
    <location>
        <begin position="181"/>
        <end position="303"/>
    </location>
</feature>
<dbReference type="PANTHER" id="PTHR13615:SF3">
    <property type="entry name" value="GLYCOSYLTRANSFERASE-LIKE DOMAIN-CONTAINING PROTEIN 1"/>
    <property type="match status" value="1"/>
</dbReference>
<evidence type="ECO:0000313" key="10">
    <source>
        <dbReference type="Proteomes" id="UP000184041"/>
    </source>
</evidence>
<evidence type="ECO:0000256" key="2">
    <source>
        <dbReference type="ARBA" id="ARBA00022676"/>
    </source>
</evidence>
<reference evidence="9 10" key="1">
    <citation type="submission" date="2016-11" db="EMBL/GenBank/DDBJ databases">
        <authorList>
            <person name="Jaros S."/>
            <person name="Januszkiewicz K."/>
            <person name="Wedrychowicz H."/>
        </authorList>
    </citation>
    <scope>NUCLEOTIDE SEQUENCE [LARGE SCALE GENOMIC DNA]</scope>
    <source>
        <strain evidence="9 10">DSM 21986</strain>
    </source>
</reference>
<dbReference type="Pfam" id="PF00534">
    <property type="entry name" value="Glycos_transf_1"/>
    <property type="match status" value="1"/>
</dbReference>
<evidence type="ECO:0000256" key="5">
    <source>
        <dbReference type="ARBA" id="ARBA00044539"/>
    </source>
</evidence>
<proteinExistence type="inferred from homology"/>
<dbReference type="Proteomes" id="UP000184041">
    <property type="component" value="Unassembled WGS sequence"/>
</dbReference>
<dbReference type="Pfam" id="PF12038">
    <property type="entry name" value="QTMAN_N"/>
    <property type="match status" value="1"/>
</dbReference>
<dbReference type="GO" id="GO:0016438">
    <property type="term" value="F:tRNA-queuosine(34) beta-mannosyltransferase activity"/>
    <property type="evidence" value="ECO:0007669"/>
    <property type="project" value="UniProtKB-EC"/>
</dbReference>
<keyword evidence="10" id="KW-1185">Reference proteome</keyword>
<keyword evidence="3 9" id="KW-0808">Transferase</keyword>
<dbReference type="InterPro" id="IPR022701">
    <property type="entry name" value="QTMAN_N"/>
</dbReference>
<protein>
    <recommendedName>
        <fullName evidence="5">tRNA-queuosine alpha-mannosyltransferase</fullName>
        <ecNumber evidence="4">2.4.1.110</ecNumber>
    </recommendedName>
</protein>
<dbReference type="EMBL" id="FQUS01000008">
    <property type="protein sequence ID" value="SHF42556.1"/>
    <property type="molecule type" value="Genomic_DNA"/>
</dbReference>
<dbReference type="OrthoDB" id="9792163at2"/>